<comment type="caution">
    <text evidence="2">The sequence shown here is derived from an EMBL/GenBank/DDBJ whole genome shotgun (WGS) entry which is preliminary data.</text>
</comment>
<evidence type="ECO:0000313" key="3">
    <source>
        <dbReference type="Proteomes" id="UP000218327"/>
    </source>
</evidence>
<organism evidence="2 3">
    <name type="scientific">SAR86 cluster bacterium</name>
    <dbReference type="NCBI Taxonomy" id="2030880"/>
    <lineage>
        <taxon>Bacteria</taxon>
        <taxon>Pseudomonadati</taxon>
        <taxon>Pseudomonadota</taxon>
        <taxon>Gammaproteobacteria</taxon>
        <taxon>SAR86 cluster</taxon>
    </lineage>
</organism>
<dbReference type="AlphaFoldDB" id="A0A2A5B0X5"/>
<reference evidence="3" key="1">
    <citation type="submission" date="2017-08" db="EMBL/GenBank/DDBJ databases">
        <title>A dynamic microbial community with high functional redundancy inhabits the cold, oxic subseafloor aquifer.</title>
        <authorList>
            <person name="Tully B.J."/>
            <person name="Wheat C.G."/>
            <person name="Glazer B.T."/>
            <person name="Huber J.A."/>
        </authorList>
    </citation>
    <scope>NUCLEOTIDE SEQUENCE [LARGE SCALE GENOMIC DNA]</scope>
</reference>
<keyword evidence="1" id="KW-1133">Transmembrane helix</keyword>
<evidence type="ECO:0000256" key="1">
    <source>
        <dbReference type="SAM" id="Phobius"/>
    </source>
</evidence>
<sequence>MRIVLVCKQASGFALVSTDINQLVNSVNIIFILITEFALQCFKIKKIKKNKLQPRFQGAGHALSTRVE</sequence>
<name>A0A2A5B0X5_9GAMM</name>
<keyword evidence="1" id="KW-0472">Membrane</keyword>
<evidence type="ECO:0000313" key="2">
    <source>
        <dbReference type="EMBL" id="PCJ24738.1"/>
    </source>
</evidence>
<proteinExistence type="predicted"/>
<accession>A0A2A5B0X5</accession>
<protein>
    <submittedName>
        <fullName evidence="2">Uncharacterized protein</fullName>
    </submittedName>
</protein>
<keyword evidence="1" id="KW-0812">Transmembrane</keyword>
<gene>
    <name evidence="2" type="ORF">COA96_08690</name>
</gene>
<feature type="transmembrane region" description="Helical" evidence="1">
    <location>
        <begin position="23"/>
        <end position="42"/>
    </location>
</feature>
<dbReference type="EMBL" id="NVVJ01000023">
    <property type="protein sequence ID" value="PCJ24738.1"/>
    <property type="molecule type" value="Genomic_DNA"/>
</dbReference>
<dbReference type="Proteomes" id="UP000218327">
    <property type="component" value="Unassembled WGS sequence"/>
</dbReference>